<dbReference type="RefSeq" id="WP_346187124.1">
    <property type="nucleotide sequence ID" value="NZ_BAABRL010000001.1"/>
</dbReference>
<dbReference type="Proteomes" id="UP001424741">
    <property type="component" value="Unassembled WGS sequence"/>
</dbReference>
<comment type="caution">
    <text evidence="1">The sequence shown here is derived from an EMBL/GenBank/DDBJ whole genome shotgun (WGS) entry which is preliminary data.</text>
</comment>
<name>A0ABP9UYI2_9BACT</name>
<sequence>MNKNNIIRIEDLDTPIYRIFPLHRVEQIFENRELVLVNPSMWEDPFENFLLRCNCRTEENENISLEGLADSWFGQCWTTNADTDAMWRIYSHDKQSIRIRTTVGKLAHALWNESDPNAHHKYFIGKVQYQRREEIESYLTNTSLYEILFGGGSNLFADMLLTKRSEFEHESEIRILYQELNSPIAKRFNGLYRVNIDPHDLIDEICIDPRMSDSLDVDCFTKKIERTGYKGSIVQSDLYSISIDTIKMKPA</sequence>
<dbReference type="EMBL" id="BAABRL010000001">
    <property type="protein sequence ID" value="GAA5494087.1"/>
    <property type="molecule type" value="Genomic_DNA"/>
</dbReference>
<reference evidence="1 2" key="1">
    <citation type="submission" date="2024-02" db="EMBL/GenBank/DDBJ databases">
        <title>Rubritalea halochordaticola NBRC 107102.</title>
        <authorList>
            <person name="Ichikawa N."/>
            <person name="Katano-Makiyama Y."/>
            <person name="Hidaka K."/>
        </authorList>
    </citation>
    <scope>NUCLEOTIDE SEQUENCE [LARGE SCALE GENOMIC DNA]</scope>
    <source>
        <strain evidence="1 2">NBRC 107102</strain>
    </source>
</reference>
<evidence type="ECO:0008006" key="3">
    <source>
        <dbReference type="Google" id="ProtNLM"/>
    </source>
</evidence>
<evidence type="ECO:0000313" key="2">
    <source>
        <dbReference type="Proteomes" id="UP001424741"/>
    </source>
</evidence>
<organism evidence="1 2">
    <name type="scientific">Rubritalea halochordaticola</name>
    <dbReference type="NCBI Taxonomy" id="714537"/>
    <lineage>
        <taxon>Bacteria</taxon>
        <taxon>Pseudomonadati</taxon>
        <taxon>Verrucomicrobiota</taxon>
        <taxon>Verrucomicrobiia</taxon>
        <taxon>Verrucomicrobiales</taxon>
        <taxon>Rubritaleaceae</taxon>
        <taxon>Rubritalea</taxon>
    </lineage>
</organism>
<dbReference type="InterPro" id="IPR021352">
    <property type="entry name" value="DUF2971"/>
</dbReference>
<keyword evidence="2" id="KW-1185">Reference proteome</keyword>
<gene>
    <name evidence="1" type="ORF">Rhal01_00243</name>
</gene>
<proteinExistence type="predicted"/>
<protein>
    <recommendedName>
        <fullName evidence="3">DUF2971 domain-containing protein</fullName>
    </recommendedName>
</protein>
<accession>A0ABP9UYI2</accession>
<dbReference type="Pfam" id="PF11185">
    <property type="entry name" value="DUF2971"/>
    <property type="match status" value="1"/>
</dbReference>
<evidence type="ECO:0000313" key="1">
    <source>
        <dbReference type="EMBL" id="GAA5494087.1"/>
    </source>
</evidence>